<feature type="region of interest" description="Disordered" evidence="1">
    <location>
        <begin position="1"/>
        <end position="157"/>
    </location>
</feature>
<evidence type="ECO:0000256" key="1">
    <source>
        <dbReference type="SAM" id="MobiDB-lite"/>
    </source>
</evidence>
<keyword evidence="3" id="KW-1185">Reference proteome</keyword>
<dbReference type="Proteomes" id="UP000585665">
    <property type="component" value="Unassembled WGS sequence"/>
</dbReference>
<proteinExistence type="predicted"/>
<sequence length="258" mass="29076">MLLPDSRYDTLQPRQGQMKFDDTDTPDLSEDALRQALDRLGQGTRRPATHRPSSPRPASDHRPSAQGSHHGSGSHFGGSDPGQRRRRFVQDGDVPVERHTLTRAPRTQGLPPPTDDHQAEVERLRESVRREQRLREDTERSLSEARSMARTLETRAGHAEVRLDEARADAARHEQTIAQLHAQLRALEAERDRLLDDRQTLEVRLSHAAPAAPSSLATIEAPVRVAPRRVARPAVATMDVDFETDEPEPVKWWIKKKA</sequence>
<comment type="caution">
    <text evidence="2">The sequence shown here is derived from an EMBL/GenBank/DDBJ whole genome shotgun (WGS) entry which is preliminary data.</text>
</comment>
<feature type="compositionally biased region" description="Basic and acidic residues" evidence="1">
    <location>
        <begin position="114"/>
        <end position="143"/>
    </location>
</feature>
<gene>
    <name evidence="2" type="ORF">HUK82_09015</name>
</gene>
<dbReference type="AlphaFoldDB" id="A0A850PFM1"/>
<protein>
    <submittedName>
        <fullName evidence="2">Uncharacterized protein</fullName>
    </submittedName>
</protein>
<organism evidence="2 3">
    <name type="scientific">Ameyamaea chiangmaiensis</name>
    <dbReference type="NCBI Taxonomy" id="442969"/>
    <lineage>
        <taxon>Bacteria</taxon>
        <taxon>Pseudomonadati</taxon>
        <taxon>Pseudomonadota</taxon>
        <taxon>Alphaproteobacteria</taxon>
        <taxon>Acetobacterales</taxon>
        <taxon>Acetobacteraceae</taxon>
        <taxon>Ameyamaea</taxon>
    </lineage>
</organism>
<reference evidence="2 3" key="1">
    <citation type="submission" date="2020-06" db="EMBL/GenBank/DDBJ databases">
        <title>Description of novel acetic acid bacteria.</title>
        <authorList>
            <person name="Sombolestani A."/>
        </authorList>
    </citation>
    <scope>NUCLEOTIDE SEQUENCE [LARGE SCALE GENOMIC DNA]</scope>
    <source>
        <strain evidence="2 3">LMG 27010</strain>
    </source>
</reference>
<evidence type="ECO:0000313" key="3">
    <source>
        <dbReference type="Proteomes" id="UP000585665"/>
    </source>
</evidence>
<name>A0A850PFM1_9PROT</name>
<evidence type="ECO:0000313" key="2">
    <source>
        <dbReference type="EMBL" id="NVN40702.1"/>
    </source>
</evidence>
<accession>A0A850PFM1</accession>
<dbReference type="EMBL" id="JABXXR010000059">
    <property type="protein sequence ID" value="NVN40702.1"/>
    <property type="molecule type" value="Genomic_DNA"/>
</dbReference>